<dbReference type="AlphaFoldDB" id="A0A9D5CUC5"/>
<reference evidence="1" key="1">
    <citation type="submission" date="2021-03" db="EMBL/GenBank/DDBJ databases">
        <authorList>
            <person name="Li Z."/>
            <person name="Yang C."/>
        </authorList>
    </citation>
    <scope>NUCLEOTIDE SEQUENCE</scope>
    <source>
        <strain evidence="1">Dzin_1.0</strain>
        <tissue evidence="1">Leaf</tissue>
    </source>
</reference>
<dbReference type="Proteomes" id="UP001085076">
    <property type="component" value="Miscellaneous, Linkage group lg03"/>
</dbReference>
<comment type="caution">
    <text evidence="1">The sequence shown here is derived from an EMBL/GenBank/DDBJ whole genome shotgun (WGS) entry which is preliminary data.</text>
</comment>
<sequence>MLTDLPTSEVERAIKNLSAISTDFLPHQEKVHGNRKLLFSLSKKAGKYEELVEDRNATSADSYLDLNRFQSGLADFLYQLKAYAESSVQNYGALQMSIEAARDAYEKD</sequence>
<accession>A0A9D5CUC5</accession>
<gene>
    <name evidence="1" type="ORF">J5N97_014553</name>
</gene>
<evidence type="ECO:0000313" key="2">
    <source>
        <dbReference type="Proteomes" id="UP001085076"/>
    </source>
</evidence>
<proteinExistence type="predicted"/>
<organism evidence="1 2">
    <name type="scientific">Dioscorea zingiberensis</name>
    <dbReference type="NCBI Taxonomy" id="325984"/>
    <lineage>
        <taxon>Eukaryota</taxon>
        <taxon>Viridiplantae</taxon>
        <taxon>Streptophyta</taxon>
        <taxon>Embryophyta</taxon>
        <taxon>Tracheophyta</taxon>
        <taxon>Spermatophyta</taxon>
        <taxon>Magnoliopsida</taxon>
        <taxon>Liliopsida</taxon>
        <taxon>Dioscoreales</taxon>
        <taxon>Dioscoreaceae</taxon>
        <taxon>Dioscorea</taxon>
    </lineage>
</organism>
<reference evidence="1" key="2">
    <citation type="journal article" date="2022" name="Hortic Res">
        <title>The genome of Dioscorea zingiberensis sheds light on the biosynthesis, origin and evolution of the medicinally important diosgenin saponins.</title>
        <authorList>
            <person name="Li Y."/>
            <person name="Tan C."/>
            <person name="Li Z."/>
            <person name="Guo J."/>
            <person name="Li S."/>
            <person name="Chen X."/>
            <person name="Wang C."/>
            <person name="Dai X."/>
            <person name="Yang H."/>
            <person name="Song W."/>
            <person name="Hou L."/>
            <person name="Xu J."/>
            <person name="Tong Z."/>
            <person name="Xu A."/>
            <person name="Yuan X."/>
            <person name="Wang W."/>
            <person name="Yang Q."/>
            <person name="Chen L."/>
            <person name="Sun Z."/>
            <person name="Wang K."/>
            <person name="Pan B."/>
            <person name="Chen J."/>
            <person name="Bao Y."/>
            <person name="Liu F."/>
            <person name="Qi X."/>
            <person name="Gang D.R."/>
            <person name="Wen J."/>
            <person name="Li J."/>
        </authorList>
    </citation>
    <scope>NUCLEOTIDE SEQUENCE</scope>
    <source>
        <strain evidence="1">Dzin_1.0</strain>
    </source>
</reference>
<dbReference type="OrthoDB" id="694308at2759"/>
<protein>
    <submittedName>
        <fullName evidence="1">Uncharacterized protein</fullName>
    </submittedName>
</protein>
<evidence type="ECO:0000313" key="1">
    <source>
        <dbReference type="EMBL" id="KAJ0979079.1"/>
    </source>
</evidence>
<name>A0A9D5CUC5_9LILI</name>
<dbReference type="EMBL" id="JAGGNH010000003">
    <property type="protein sequence ID" value="KAJ0979079.1"/>
    <property type="molecule type" value="Genomic_DNA"/>
</dbReference>
<keyword evidence="2" id="KW-1185">Reference proteome</keyword>